<name>A0ABX7N2K8_9BACT</name>
<evidence type="ECO:0000256" key="5">
    <source>
        <dbReference type="ARBA" id="ARBA00022679"/>
    </source>
</evidence>
<dbReference type="GO" id="GO:0004474">
    <property type="term" value="F:malate synthase activity"/>
    <property type="evidence" value="ECO:0007669"/>
    <property type="project" value="UniProtKB-EC"/>
</dbReference>
<keyword evidence="12" id="KW-1185">Reference proteome</keyword>
<dbReference type="InterPro" id="IPR044856">
    <property type="entry name" value="Malate_synth_C_sf"/>
</dbReference>
<evidence type="ECO:0000256" key="6">
    <source>
        <dbReference type="ARBA" id="ARBA00047918"/>
    </source>
</evidence>
<feature type="domain" description="Malate synthase C-terminal" evidence="10">
    <location>
        <begin position="418"/>
        <end position="536"/>
    </location>
</feature>
<dbReference type="SUPFAM" id="SSF51645">
    <property type="entry name" value="Malate synthase G"/>
    <property type="match status" value="1"/>
</dbReference>
<dbReference type="InterPro" id="IPR048355">
    <property type="entry name" value="MS_C"/>
</dbReference>
<dbReference type="InterPro" id="IPR048356">
    <property type="entry name" value="MS_N"/>
</dbReference>
<keyword evidence="5 7" id="KW-0808">Transferase</keyword>
<dbReference type="InterPro" id="IPR046363">
    <property type="entry name" value="MS_N_TIM-barrel_dom"/>
</dbReference>
<feature type="domain" description="Malate synthase TIM barrel" evidence="8">
    <location>
        <begin position="168"/>
        <end position="412"/>
    </location>
</feature>
<comment type="catalytic activity">
    <reaction evidence="6 7">
        <text>glyoxylate + acetyl-CoA + H2O = (S)-malate + CoA + H(+)</text>
        <dbReference type="Rhea" id="RHEA:18181"/>
        <dbReference type="ChEBI" id="CHEBI:15377"/>
        <dbReference type="ChEBI" id="CHEBI:15378"/>
        <dbReference type="ChEBI" id="CHEBI:15589"/>
        <dbReference type="ChEBI" id="CHEBI:36655"/>
        <dbReference type="ChEBI" id="CHEBI:57287"/>
        <dbReference type="ChEBI" id="CHEBI:57288"/>
        <dbReference type="EC" id="2.3.3.9"/>
    </reaction>
</comment>
<dbReference type="PANTHER" id="PTHR42902:SF1">
    <property type="entry name" value="MALATE SYNTHASE 1-RELATED"/>
    <property type="match status" value="1"/>
</dbReference>
<evidence type="ECO:0000256" key="1">
    <source>
        <dbReference type="ARBA" id="ARBA00006394"/>
    </source>
</evidence>
<dbReference type="PIRSF" id="PIRSF001363">
    <property type="entry name" value="Malate_synth"/>
    <property type="match status" value="1"/>
</dbReference>
<dbReference type="InterPro" id="IPR001465">
    <property type="entry name" value="Malate_synthase_TIM"/>
</dbReference>
<dbReference type="NCBIfam" id="TIGR01344">
    <property type="entry name" value="malate_syn_A"/>
    <property type="match status" value="1"/>
</dbReference>
<organism evidence="11 12">
    <name type="scientific">Myxococcus landrumensis</name>
    <dbReference type="NCBI Taxonomy" id="2813577"/>
    <lineage>
        <taxon>Bacteria</taxon>
        <taxon>Pseudomonadati</taxon>
        <taxon>Myxococcota</taxon>
        <taxon>Myxococcia</taxon>
        <taxon>Myxococcales</taxon>
        <taxon>Cystobacterineae</taxon>
        <taxon>Myxococcaceae</taxon>
        <taxon>Myxococcus</taxon>
    </lineage>
</organism>
<keyword evidence="11" id="KW-0012">Acyltransferase</keyword>
<dbReference type="Pfam" id="PF20656">
    <property type="entry name" value="MS_N"/>
    <property type="match status" value="1"/>
</dbReference>
<dbReference type="InterPro" id="IPR011076">
    <property type="entry name" value="Malate_synth_sf"/>
</dbReference>
<dbReference type="CDD" id="cd00727">
    <property type="entry name" value="malate_synt_A"/>
    <property type="match status" value="1"/>
</dbReference>
<dbReference type="RefSeq" id="WP_206714669.1">
    <property type="nucleotide sequence ID" value="NZ_CP071091.1"/>
</dbReference>
<protein>
    <recommendedName>
        <fullName evidence="2 7">Malate synthase</fullName>
        <ecNumber evidence="2 7">2.3.3.9</ecNumber>
    </recommendedName>
</protein>
<reference evidence="11 12" key="1">
    <citation type="submission" date="2021-02" db="EMBL/GenBank/DDBJ databases">
        <title>De Novo genome assembly of isolated myxobacteria.</title>
        <authorList>
            <person name="Stevens D.C."/>
        </authorList>
    </citation>
    <scope>NUCLEOTIDE SEQUENCE [LARGE SCALE GENOMIC DNA]</scope>
    <source>
        <strain evidence="11 12">SCHIC003</strain>
    </source>
</reference>
<evidence type="ECO:0000256" key="3">
    <source>
        <dbReference type="ARBA" id="ARBA00022435"/>
    </source>
</evidence>
<comment type="similarity">
    <text evidence="1 7">Belongs to the malate synthase family.</text>
</comment>
<evidence type="ECO:0000256" key="4">
    <source>
        <dbReference type="ARBA" id="ARBA00022532"/>
    </source>
</evidence>
<dbReference type="Gene3D" id="3.20.20.360">
    <property type="entry name" value="Malate synthase, domain 3"/>
    <property type="match status" value="1"/>
</dbReference>
<evidence type="ECO:0000313" key="11">
    <source>
        <dbReference type="EMBL" id="QSQ12962.1"/>
    </source>
</evidence>
<dbReference type="Gene3D" id="1.20.1220.12">
    <property type="entry name" value="Malate synthase, domain III"/>
    <property type="match status" value="1"/>
</dbReference>
<evidence type="ECO:0000259" key="9">
    <source>
        <dbReference type="Pfam" id="PF20656"/>
    </source>
</evidence>
<proteinExistence type="inferred from homology"/>
<dbReference type="PANTHER" id="PTHR42902">
    <property type="entry name" value="MALATE SYNTHASE"/>
    <property type="match status" value="1"/>
</dbReference>
<dbReference type="InterPro" id="IPR006252">
    <property type="entry name" value="Malate_synthA"/>
</dbReference>
<dbReference type="EMBL" id="CP071091">
    <property type="protein sequence ID" value="QSQ12962.1"/>
    <property type="molecule type" value="Genomic_DNA"/>
</dbReference>
<gene>
    <name evidence="11" type="primary">aceB</name>
    <name evidence="11" type="ORF">JY572_32135</name>
</gene>
<dbReference type="Pfam" id="PF01274">
    <property type="entry name" value="MS_TIM-barrel"/>
    <property type="match status" value="1"/>
</dbReference>
<accession>A0ABX7N2K8</accession>
<dbReference type="EC" id="2.3.3.9" evidence="2 7"/>
<evidence type="ECO:0000259" key="10">
    <source>
        <dbReference type="Pfam" id="PF20659"/>
    </source>
</evidence>
<keyword evidence="4 7" id="KW-0816">Tricarboxylic acid cycle</keyword>
<keyword evidence="3 7" id="KW-0329">Glyoxylate bypass</keyword>
<comment type="pathway">
    <text evidence="7">Carbohydrate metabolism; glyoxylate cycle; (S)-malate from isocitrate: step 2/2.</text>
</comment>
<dbReference type="InterPro" id="IPR019830">
    <property type="entry name" value="Malate_synthase_CS"/>
</dbReference>
<dbReference type="Pfam" id="PF20659">
    <property type="entry name" value="MS_C"/>
    <property type="match status" value="1"/>
</dbReference>
<sequence length="541" mass="60344">MTSEAPPSKSPAFGAGVAVKGPWHPDYAEVLTPDALAFVARLVRAFGERREGLLERRKAVQASWRQGARPHFLPETKAIREGSWTVAPLPADLQDRRVEITGPVDRKMIINALNSGANVFMADFEDANSPTWDNVVRGQLNLRDAVRRRIAFTAEGGKHYALNDKPAVLFVRPRGWHLPERHVEIDGKPISGSLFDFALFFFHNAKEQLSRGTGPYFYLPKMQSHLEARLWNDVFVLAQDTLGIPQGSIKATVLIETLPAAFEMDEILYELREHSAGLNCGRWDYIFSFIKTLQSDTRVVLPDRGQVTMDKAFLNAYSQLLIQTCHRRNVHAMGGMAAFIPIKGDAAANEAVLEKVRADKLREVKNGHDGTWVAHPGLVPIARDIFDANMKGPNQLANKREDVRITEADLLKVPSGTRTEEGLRHNLRVGIQYTAAWLGGLGCVPLYNLMEDAATAEISRAQVWQWLHHGASLEDGRKVTPELFQALLREEMARLEKEGASEKYGAAHVQRARELFERLSASPTFEDFLTLPAYAALDSTA</sequence>
<feature type="domain" description="Malate synthase N-terminal" evidence="9">
    <location>
        <begin position="16"/>
        <end position="77"/>
    </location>
</feature>
<dbReference type="PROSITE" id="PS00510">
    <property type="entry name" value="MALATE_SYNTHASE"/>
    <property type="match status" value="1"/>
</dbReference>
<evidence type="ECO:0000256" key="2">
    <source>
        <dbReference type="ARBA" id="ARBA00012636"/>
    </source>
</evidence>
<evidence type="ECO:0000313" key="12">
    <source>
        <dbReference type="Proteomes" id="UP000663090"/>
    </source>
</evidence>
<evidence type="ECO:0000256" key="7">
    <source>
        <dbReference type="RuleBase" id="RU000555"/>
    </source>
</evidence>
<evidence type="ECO:0000259" key="8">
    <source>
        <dbReference type="Pfam" id="PF01274"/>
    </source>
</evidence>
<dbReference type="Proteomes" id="UP000663090">
    <property type="component" value="Chromosome"/>
</dbReference>